<dbReference type="PANTHER" id="PTHR48122">
    <property type="entry name" value="CENTROMERE PROTEIN H"/>
    <property type="match status" value="1"/>
</dbReference>
<evidence type="ECO:0000256" key="2">
    <source>
        <dbReference type="ARBA" id="ARBA00004629"/>
    </source>
</evidence>
<dbReference type="PANTHER" id="PTHR48122:SF1">
    <property type="entry name" value="CENTROMERE PROTEIN H"/>
    <property type="match status" value="1"/>
</dbReference>
<accession>A0A9N9DGT6</accession>
<evidence type="ECO:0000256" key="8">
    <source>
        <dbReference type="SAM" id="Coils"/>
    </source>
</evidence>
<evidence type="ECO:0000256" key="1">
    <source>
        <dbReference type="ARBA" id="ARBA00004123"/>
    </source>
</evidence>
<dbReference type="EMBL" id="CAJVPV010009118">
    <property type="protein sequence ID" value="CAG8638327.1"/>
    <property type="molecule type" value="Genomic_DNA"/>
</dbReference>
<comment type="caution">
    <text evidence="10">The sequence shown here is derived from an EMBL/GenBank/DDBJ whole genome shotgun (WGS) entry which is preliminary data.</text>
</comment>
<sequence>HMSTFNLVETENEFRLKEEIKKKEKELALLRTKNMLKDKAIGSVEIGRAILSSLYPPNSGSHISCLTKLVNERDSLVSEFLTSHQELLKARTELAKLQQSVIMCHNDNRELMRRIKNVRSQSSVSTSADLNRLQRDLSEAEAKLEVTKNVLQGLILESGVNWVADEHLLKLMLNIGKEI</sequence>
<dbReference type="InterPro" id="IPR040034">
    <property type="entry name" value="CENP-H"/>
</dbReference>
<dbReference type="GO" id="GO:0043515">
    <property type="term" value="F:kinetochore binding"/>
    <property type="evidence" value="ECO:0007669"/>
    <property type="project" value="TreeGrafter"/>
</dbReference>
<gene>
    <name evidence="10" type="ORF">AMORRO_LOCUS9400</name>
</gene>
<dbReference type="GO" id="GO:0051382">
    <property type="term" value="P:kinetochore assembly"/>
    <property type="evidence" value="ECO:0007669"/>
    <property type="project" value="InterPro"/>
</dbReference>
<evidence type="ECO:0000256" key="5">
    <source>
        <dbReference type="ARBA" id="ARBA00023242"/>
    </source>
</evidence>
<keyword evidence="11" id="KW-1185">Reference proteome</keyword>
<evidence type="ECO:0000313" key="11">
    <source>
        <dbReference type="Proteomes" id="UP000789342"/>
    </source>
</evidence>
<dbReference type="GO" id="GO:0007052">
    <property type="term" value="P:mitotic spindle organization"/>
    <property type="evidence" value="ECO:0007669"/>
    <property type="project" value="TreeGrafter"/>
</dbReference>
<dbReference type="OrthoDB" id="2274804at2759"/>
<name>A0A9N9DGT6_9GLOM</name>
<dbReference type="AlphaFoldDB" id="A0A9N9DGT6"/>
<feature type="domain" description="Centromere protein H C-terminal" evidence="9">
    <location>
        <begin position="13"/>
        <end position="174"/>
    </location>
</feature>
<protein>
    <submittedName>
        <fullName evidence="10">6679_t:CDS:1</fullName>
    </submittedName>
</protein>
<evidence type="ECO:0000259" key="9">
    <source>
        <dbReference type="Pfam" id="PF05837"/>
    </source>
</evidence>
<dbReference type="Pfam" id="PF05837">
    <property type="entry name" value="CENP-H"/>
    <property type="match status" value="1"/>
</dbReference>
<evidence type="ECO:0000256" key="7">
    <source>
        <dbReference type="ARBA" id="ARBA00025735"/>
    </source>
</evidence>
<proteinExistence type="inferred from homology"/>
<dbReference type="GO" id="GO:0007059">
    <property type="term" value="P:chromosome segregation"/>
    <property type="evidence" value="ECO:0007669"/>
    <property type="project" value="TreeGrafter"/>
</dbReference>
<reference evidence="10" key="1">
    <citation type="submission" date="2021-06" db="EMBL/GenBank/DDBJ databases">
        <authorList>
            <person name="Kallberg Y."/>
            <person name="Tangrot J."/>
            <person name="Rosling A."/>
        </authorList>
    </citation>
    <scope>NUCLEOTIDE SEQUENCE</scope>
    <source>
        <strain evidence="10">CL551</strain>
    </source>
</reference>
<dbReference type="GO" id="GO:0005634">
    <property type="term" value="C:nucleus"/>
    <property type="evidence" value="ECO:0007669"/>
    <property type="project" value="UniProtKB-SubCell"/>
</dbReference>
<keyword evidence="3" id="KW-0158">Chromosome</keyword>
<evidence type="ECO:0000256" key="4">
    <source>
        <dbReference type="ARBA" id="ARBA00022838"/>
    </source>
</evidence>
<dbReference type="GO" id="GO:0000776">
    <property type="term" value="C:kinetochore"/>
    <property type="evidence" value="ECO:0007669"/>
    <property type="project" value="UniProtKB-KW"/>
</dbReference>
<evidence type="ECO:0000313" key="10">
    <source>
        <dbReference type="EMBL" id="CAG8638327.1"/>
    </source>
</evidence>
<dbReference type="Proteomes" id="UP000789342">
    <property type="component" value="Unassembled WGS sequence"/>
</dbReference>
<keyword evidence="6" id="KW-0137">Centromere</keyword>
<feature type="coiled-coil region" evidence="8">
    <location>
        <begin position="123"/>
        <end position="157"/>
    </location>
</feature>
<comment type="subcellular location">
    <subcellularLocation>
        <location evidence="2">Chromosome</location>
        <location evidence="2">Centromere</location>
        <location evidence="2">Kinetochore</location>
    </subcellularLocation>
    <subcellularLocation>
        <location evidence="1">Nucleus</location>
    </subcellularLocation>
</comment>
<feature type="non-terminal residue" evidence="10">
    <location>
        <position position="1"/>
    </location>
</feature>
<comment type="similarity">
    <text evidence="7">Belongs to the CENP-H/MCM16 family.</text>
</comment>
<dbReference type="InterPro" id="IPR008426">
    <property type="entry name" value="CENP-H_C"/>
</dbReference>
<organism evidence="10 11">
    <name type="scientific">Acaulospora morrowiae</name>
    <dbReference type="NCBI Taxonomy" id="94023"/>
    <lineage>
        <taxon>Eukaryota</taxon>
        <taxon>Fungi</taxon>
        <taxon>Fungi incertae sedis</taxon>
        <taxon>Mucoromycota</taxon>
        <taxon>Glomeromycotina</taxon>
        <taxon>Glomeromycetes</taxon>
        <taxon>Diversisporales</taxon>
        <taxon>Acaulosporaceae</taxon>
        <taxon>Acaulospora</taxon>
    </lineage>
</organism>
<keyword evidence="4" id="KW-0995">Kinetochore</keyword>
<keyword evidence="5" id="KW-0539">Nucleus</keyword>
<keyword evidence="8" id="KW-0175">Coiled coil</keyword>
<evidence type="ECO:0000256" key="6">
    <source>
        <dbReference type="ARBA" id="ARBA00023328"/>
    </source>
</evidence>
<evidence type="ECO:0000256" key="3">
    <source>
        <dbReference type="ARBA" id="ARBA00022454"/>
    </source>
</evidence>